<gene>
    <name evidence="15" type="primary">rmlC</name>
</gene>
<comment type="pathway">
    <text evidence="3 14">Carbohydrate biosynthesis; dTDP-L-rhamnose biosynthesis.</text>
</comment>
<dbReference type="InterPro" id="IPR000888">
    <property type="entry name" value="RmlC-like"/>
</dbReference>
<evidence type="ECO:0000256" key="1">
    <source>
        <dbReference type="ARBA" id="ARBA00001298"/>
    </source>
</evidence>
<feature type="active site" description="Proton donor" evidence="12">
    <location>
        <position position="132"/>
    </location>
</feature>
<evidence type="ECO:0000313" key="15">
    <source>
        <dbReference type="EMBL" id="ANF28851.1"/>
    </source>
</evidence>
<comment type="catalytic activity">
    <reaction evidence="1 14">
        <text>dTDP-4-dehydro-6-deoxy-alpha-D-glucose = dTDP-4-dehydro-beta-L-rhamnose</text>
        <dbReference type="Rhea" id="RHEA:16969"/>
        <dbReference type="ChEBI" id="CHEBI:57649"/>
        <dbReference type="ChEBI" id="CHEBI:62830"/>
        <dbReference type="EC" id="5.1.3.13"/>
    </reaction>
</comment>
<dbReference type="FunFam" id="2.60.120.10:FF:000051">
    <property type="entry name" value="dTDP-4-dehydrorhamnose 3,5-epimerase"/>
    <property type="match status" value="1"/>
</dbReference>
<dbReference type="Gene3D" id="2.60.120.10">
    <property type="entry name" value="Jelly Rolls"/>
    <property type="match status" value="1"/>
</dbReference>
<accession>A0A172WYM7</accession>
<evidence type="ECO:0000256" key="11">
    <source>
        <dbReference type="ARBA" id="ARBA00023277"/>
    </source>
</evidence>
<keyword evidence="11" id="KW-0119">Carbohydrate metabolism</keyword>
<dbReference type="Pfam" id="PF00908">
    <property type="entry name" value="dTDP_sugar_isom"/>
    <property type="match status" value="1"/>
</dbReference>
<sequence length="182" mass="20837">MNVIKTEIPEVLIFEPKVFGDARGFFFESFSEKIFEEAVGERIKFVQDNHSQSQKGVLRGLHYQLDPHAQGKLVRCIEGEVFDVAVDIRKKSATFGHWVGVILSAENKRQLWIPEGFAHGFLTLSETAQFVYKATNYYAPQSERCIIWNDPQINIEWPERDQVQLSAKDEKGLLLSGAETYL</sequence>
<evidence type="ECO:0000256" key="2">
    <source>
        <dbReference type="ARBA" id="ARBA00001997"/>
    </source>
</evidence>
<dbReference type="SUPFAM" id="SSF51182">
    <property type="entry name" value="RmlC-like cupins"/>
    <property type="match status" value="1"/>
</dbReference>
<dbReference type="InterPro" id="IPR014710">
    <property type="entry name" value="RmlC-like_jellyroll"/>
</dbReference>
<evidence type="ECO:0000256" key="9">
    <source>
        <dbReference type="ARBA" id="ARBA00022985"/>
    </source>
</evidence>
<dbReference type="GO" id="GO:0009103">
    <property type="term" value="P:lipopolysaccharide biosynthetic process"/>
    <property type="evidence" value="ECO:0007669"/>
    <property type="project" value="UniProtKB-KW"/>
</dbReference>
<comment type="function">
    <text evidence="2 14">Catalyzes the epimerization of the C3' and C5'positions of dTDP-6-deoxy-D-xylo-4-hexulose, forming dTDP-6-deoxy-L-lyxo-4-hexulose.</text>
</comment>
<feature type="active site" description="Proton acceptor" evidence="12">
    <location>
        <position position="62"/>
    </location>
</feature>
<keyword evidence="9" id="KW-0448">Lipopolysaccharide biosynthesis</keyword>
<dbReference type="GO" id="GO:0019305">
    <property type="term" value="P:dTDP-rhamnose biosynthetic process"/>
    <property type="evidence" value="ECO:0007669"/>
    <property type="project" value="UniProtKB-UniRule"/>
</dbReference>
<evidence type="ECO:0000256" key="12">
    <source>
        <dbReference type="PIRSR" id="PIRSR600888-1"/>
    </source>
</evidence>
<reference evidence="15" key="1">
    <citation type="journal article" date="2016" name="Microbiology (Mosc.)">
        <title>O antigen of Franconibacter pulveris G3872 (O1) is a 4-deoxy-D-arabino-hexose-containing polysaccharide synthesized by the ABC transporter-dependent pathway.</title>
        <authorList>
            <person name="Wang M."/>
            <person name="Arbatsky N.P."/>
            <person name="Xu L."/>
            <person name="Shashkov A.S."/>
            <person name="Wang L."/>
            <person name="Knirel Y.A."/>
        </authorList>
    </citation>
    <scope>NUCLEOTIDE SEQUENCE</scope>
    <source>
        <strain evidence="15">G3872</strain>
    </source>
</reference>
<dbReference type="CDD" id="cd00438">
    <property type="entry name" value="cupin_RmlC"/>
    <property type="match status" value="1"/>
</dbReference>
<evidence type="ECO:0000256" key="14">
    <source>
        <dbReference type="RuleBase" id="RU364069"/>
    </source>
</evidence>
<dbReference type="AlphaFoldDB" id="A0A172WYM7"/>
<evidence type="ECO:0000256" key="8">
    <source>
        <dbReference type="ARBA" id="ARBA00019595"/>
    </source>
</evidence>
<dbReference type="EMBL" id="KX156850">
    <property type="protein sequence ID" value="ANF28851.1"/>
    <property type="molecule type" value="Genomic_DNA"/>
</dbReference>
<evidence type="ECO:0000256" key="6">
    <source>
        <dbReference type="ARBA" id="ARBA00011738"/>
    </source>
</evidence>
<dbReference type="InterPro" id="IPR011051">
    <property type="entry name" value="RmlC_Cupin_sf"/>
</dbReference>
<comment type="similarity">
    <text evidence="5 14">Belongs to the dTDP-4-dehydrorhamnose 3,5-epimerase family.</text>
</comment>
<evidence type="ECO:0000256" key="3">
    <source>
        <dbReference type="ARBA" id="ARBA00004781"/>
    </source>
</evidence>
<comment type="pathway">
    <text evidence="4">Bacterial outer membrane biogenesis; LPS O-antigen biosynthesis.</text>
</comment>
<feature type="site" description="Participates in a stacking interaction with the thymidine ring of dTDP-4-oxo-6-deoxyglucose" evidence="13">
    <location>
        <position position="138"/>
    </location>
</feature>
<proteinExistence type="inferred from homology"/>
<protein>
    <recommendedName>
        <fullName evidence="8 14">dTDP-4-dehydrorhamnose 3,5-epimerase</fullName>
        <ecNumber evidence="7 14">5.1.3.13</ecNumber>
    </recommendedName>
    <alternativeName>
        <fullName evidence="14">Thymidine diphospho-4-keto-rhamnose 3,5-epimerase</fullName>
    </alternativeName>
</protein>
<dbReference type="GO" id="GO:0008830">
    <property type="term" value="F:dTDP-4-dehydrorhamnose 3,5-epimerase activity"/>
    <property type="evidence" value="ECO:0007669"/>
    <property type="project" value="UniProtKB-UniRule"/>
</dbReference>
<comment type="subunit">
    <text evidence="6 14">Homodimer.</text>
</comment>
<name>A0A172WYM7_9ENTR</name>
<dbReference type="NCBIfam" id="TIGR01221">
    <property type="entry name" value="rmlC"/>
    <property type="match status" value="1"/>
</dbReference>
<evidence type="ECO:0000256" key="13">
    <source>
        <dbReference type="PIRSR" id="PIRSR600888-3"/>
    </source>
</evidence>
<dbReference type="UniPathway" id="UPA00124"/>
<evidence type="ECO:0000256" key="4">
    <source>
        <dbReference type="ARBA" id="ARBA00005125"/>
    </source>
</evidence>
<organism evidence="15">
    <name type="scientific">Franconibacter pulveris</name>
    <dbReference type="NCBI Taxonomy" id="435910"/>
    <lineage>
        <taxon>Bacteria</taxon>
        <taxon>Pseudomonadati</taxon>
        <taxon>Pseudomonadota</taxon>
        <taxon>Gammaproteobacteria</taxon>
        <taxon>Enterobacterales</taxon>
        <taxon>Enterobacteriaceae</taxon>
        <taxon>Franconibacter</taxon>
    </lineage>
</organism>
<evidence type="ECO:0000256" key="7">
    <source>
        <dbReference type="ARBA" id="ARBA00012098"/>
    </source>
</evidence>
<dbReference type="PANTHER" id="PTHR21047">
    <property type="entry name" value="DTDP-6-DEOXY-D-GLUCOSE-3,5 EPIMERASE"/>
    <property type="match status" value="1"/>
</dbReference>
<keyword evidence="10 14" id="KW-0413">Isomerase</keyword>
<evidence type="ECO:0000256" key="5">
    <source>
        <dbReference type="ARBA" id="ARBA00010154"/>
    </source>
</evidence>
<dbReference type="EC" id="5.1.3.13" evidence="7 14"/>
<evidence type="ECO:0000256" key="10">
    <source>
        <dbReference type="ARBA" id="ARBA00023235"/>
    </source>
</evidence>
<dbReference type="PANTHER" id="PTHR21047:SF2">
    <property type="entry name" value="THYMIDINE DIPHOSPHO-4-KETO-RHAMNOSE 3,5-EPIMERASE"/>
    <property type="match status" value="1"/>
</dbReference>
<dbReference type="GO" id="GO:0005829">
    <property type="term" value="C:cytosol"/>
    <property type="evidence" value="ECO:0007669"/>
    <property type="project" value="TreeGrafter"/>
</dbReference>